<evidence type="ECO:0000313" key="2">
    <source>
        <dbReference type="Proteomes" id="UP000253324"/>
    </source>
</evidence>
<evidence type="ECO:0000313" key="1">
    <source>
        <dbReference type="EMBL" id="RCW86195.1"/>
    </source>
</evidence>
<dbReference type="AlphaFoldDB" id="A0A368Z167"/>
<proteinExistence type="predicted"/>
<dbReference type="Proteomes" id="UP000253324">
    <property type="component" value="Unassembled WGS sequence"/>
</dbReference>
<keyword evidence="2" id="KW-1185">Reference proteome</keyword>
<organism evidence="1 2">
    <name type="scientific">Phyllobacterium bourgognense</name>
    <dbReference type="NCBI Taxonomy" id="314236"/>
    <lineage>
        <taxon>Bacteria</taxon>
        <taxon>Pseudomonadati</taxon>
        <taxon>Pseudomonadota</taxon>
        <taxon>Alphaproteobacteria</taxon>
        <taxon>Hyphomicrobiales</taxon>
        <taxon>Phyllobacteriaceae</taxon>
        <taxon>Phyllobacterium</taxon>
    </lineage>
</organism>
<comment type="caution">
    <text evidence="1">The sequence shown here is derived from an EMBL/GenBank/DDBJ whole genome shotgun (WGS) entry which is preliminary data.</text>
</comment>
<evidence type="ECO:0008006" key="3">
    <source>
        <dbReference type="Google" id="ProtNLM"/>
    </source>
</evidence>
<sequence length="86" mass="10092">MSTCDNLYQSDTRSFAERLATYLADYTTHLAARIRTTREVFIRERRLRATEMALDGLPENMRCDIGWPDLYERQVGECNQLKNSRS</sequence>
<gene>
    <name evidence="1" type="ORF">C7476_102175</name>
</gene>
<accession>A0A368Z167</accession>
<dbReference type="EMBL" id="QPJM01000002">
    <property type="protein sequence ID" value="RCW86195.1"/>
    <property type="molecule type" value="Genomic_DNA"/>
</dbReference>
<name>A0A368Z167_9HYPH</name>
<reference evidence="1 2" key="1">
    <citation type="submission" date="2018-07" db="EMBL/GenBank/DDBJ databases">
        <title>Genomic Encyclopedia of Type Strains, Phase III (KMG-III): the genomes of soil and plant-associated and newly described type strains.</title>
        <authorList>
            <person name="Whitman W."/>
        </authorList>
    </citation>
    <scope>NUCLEOTIDE SEQUENCE [LARGE SCALE GENOMIC DNA]</scope>
    <source>
        <strain evidence="1 2">31-25a</strain>
    </source>
</reference>
<protein>
    <recommendedName>
        <fullName evidence="3">DUF1127 domain-containing protein</fullName>
    </recommendedName>
</protein>
<dbReference type="RefSeq" id="WP_114428711.1">
    <property type="nucleotide sequence ID" value="NZ_QPJM01000002.1"/>
</dbReference>
<dbReference type="OrthoDB" id="8116829at2"/>